<keyword evidence="2" id="KW-1185">Reference proteome</keyword>
<accession>Q647F0</accession>
<name>Q647F0_9VIRU</name>
<dbReference type="GeneID" id="5141609"/>
<reference evidence="1 2" key="1">
    <citation type="journal article" date="2006" name="Virology">
        <title>TTSV1, a new virus-like particle isolated from the hyperthermophilic crenarchaeote Thermoproteus tenax.</title>
        <authorList>
            <person name="Ahn D.G."/>
            <person name="Kim S.I."/>
            <person name="Rhee J.K."/>
            <person name="Kim K.P."/>
            <person name="Pan J.G."/>
            <person name="Oh J.W."/>
        </authorList>
    </citation>
    <scope>NUCLEOTIDE SEQUENCE</scope>
</reference>
<dbReference type="RefSeq" id="YP_164353.1">
    <property type="nucleotide sequence ID" value="NC_006556.1"/>
</dbReference>
<protein>
    <submittedName>
        <fullName evidence="1">Uncharacterized protein</fullName>
    </submittedName>
</protein>
<proteinExistence type="predicted"/>
<evidence type="ECO:0000313" key="1">
    <source>
        <dbReference type="EMBL" id="AAU25962.1"/>
    </source>
</evidence>
<dbReference type="KEGG" id="vg:5141609"/>
<organism evidence="1 2">
    <name type="scientific">Thermoproteus tenax spherical virus 1</name>
    <dbReference type="NCBI Taxonomy" id="292639"/>
    <lineage>
        <taxon>Viruses</taxon>
        <taxon>Viruses incertae sedis</taxon>
        <taxon>Globuloviridae</taxon>
        <taxon>Alphaglobulovirus</taxon>
        <taxon>Alphaglobulovirus cinderense</taxon>
    </lineage>
</organism>
<dbReference type="Proteomes" id="UP000006730">
    <property type="component" value="Segment"/>
</dbReference>
<sequence length="133" mass="14055">MAYRVVLAALGVLLVAALYPVIEGAVNMQTVTGVYVGNFTVFGGQVYPVTGWGRVYNVAGQTVIQYNGMALVANGTVIFGHLAQPRQYTGYVKGPAVIAGGIQIITGQHIKTGGYVYLYPGAEAYVVDALVWP</sequence>
<evidence type="ECO:0000313" key="2">
    <source>
        <dbReference type="Proteomes" id="UP000006730"/>
    </source>
</evidence>
<dbReference type="EMBL" id="AY722806">
    <property type="protein sequence ID" value="AAU25962.1"/>
    <property type="molecule type" value="Genomic_DNA"/>
</dbReference>